<accession>A0A5J5IK98</accession>
<keyword evidence="1" id="KW-1133">Transmembrane helix</keyword>
<keyword evidence="1" id="KW-0812">Transmembrane</keyword>
<evidence type="ECO:0000313" key="2">
    <source>
        <dbReference type="EMBL" id="KAA9040793.1"/>
    </source>
</evidence>
<name>A0A5J5IK98_9BACT</name>
<gene>
    <name evidence="2" type="ORF">FW778_01760</name>
</gene>
<dbReference type="AlphaFoldDB" id="A0A5J5IK98"/>
<evidence type="ECO:0000313" key="3">
    <source>
        <dbReference type="Proteomes" id="UP000326903"/>
    </source>
</evidence>
<dbReference type="RefSeq" id="WP_150412881.1">
    <property type="nucleotide sequence ID" value="NZ_VYQF01000001.1"/>
</dbReference>
<comment type="caution">
    <text evidence="2">The sequence shown here is derived from an EMBL/GenBank/DDBJ whole genome shotgun (WGS) entry which is preliminary data.</text>
</comment>
<protein>
    <submittedName>
        <fullName evidence="2">Uncharacterized protein</fullName>
    </submittedName>
</protein>
<keyword evidence="1" id="KW-0472">Membrane</keyword>
<dbReference type="EMBL" id="VYQF01000001">
    <property type="protein sequence ID" value="KAA9040793.1"/>
    <property type="molecule type" value="Genomic_DNA"/>
</dbReference>
<reference evidence="2 3" key="1">
    <citation type="submission" date="2019-09" db="EMBL/GenBank/DDBJ databases">
        <title>Draft genome sequence of Ginsengibacter sp. BR5-29.</title>
        <authorList>
            <person name="Im W.-T."/>
        </authorList>
    </citation>
    <scope>NUCLEOTIDE SEQUENCE [LARGE SCALE GENOMIC DNA]</scope>
    <source>
        <strain evidence="2 3">BR5-29</strain>
    </source>
</reference>
<organism evidence="2 3">
    <name type="scientific">Ginsengibacter hankyongi</name>
    <dbReference type="NCBI Taxonomy" id="2607284"/>
    <lineage>
        <taxon>Bacteria</taxon>
        <taxon>Pseudomonadati</taxon>
        <taxon>Bacteroidota</taxon>
        <taxon>Chitinophagia</taxon>
        <taxon>Chitinophagales</taxon>
        <taxon>Chitinophagaceae</taxon>
        <taxon>Ginsengibacter</taxon>
    </lineage>
</organism>
<dbReference type="Proteomes" id="UP000326903">
    <property type="component" value="Unassembled WGS sequence"/>
</dbReference>
<feature type="transmembrane region" description="Helical" evidence="1">
    <location>
        <begin position="12"/>
        <end position="35"/>
    </location>
</feature>
<evidence type="ECO:0000256" key="1">
    <source>
        <dbReference type="SAM" id="Phobius"/>
    </source>
</evidence>
<keyword evidence="3" id="KW-1185">Reference proteome</keyword>
<sequence>MNNFLRTIIAGYGAKKLGGGCFGTIIVFIIIYYALGTCNSHPVQTVPQHHSSLQKVHRTDLTSGPKISVAALKH</sequence>
<proteinExistence type="predicted"/>